<name>A0A081PEU5_9SPHI</name>
<feature type="domain" description="SUF system FeS cluster assembly SufBD N-terminal" evidence="3">
    <location>
        <begin position="13"/>
        <end position="172"/>
    </location>
</feature>
<organism evidence="4 5">
    <name type="scientific">Pedobacter antarcticus 4BY</name>
    <dbReference type="NCBI Taxonomy" id="1358423"/>
    <lineage>
        <taxon>Bacteria</taxon>
        <taxon>Pseudomonadati</taxon>
        <taxon>Bacteroidota</taxon>
        <taxon>Sphingobacteriia</taxon>
        <taxon>Sphingobacteriales</taxon>
        <taxon>Sphingobacteriaceae</taxon>
        <taxon>Pedobacter</taxon>
    </lineage>
</organism>
<dbReference type="EMBL" id="JNFF01000080">
    <property type="protein sequence ID" value="KEQ29218.1"/>
    <property type="molecule type" value="Genomic_DNA"/>
</dbReference>
<feature type="domain" description="SUF system FeS cluster assembly SufBD core" evidence="2">
    <location>
        <begin position="178"/>
        <end position="410"/>
    </location>
</feature>
<dbReference type="PANTHER" id="PTHR43575:SF1">
    <property type="entry name" value="PROTEIN ABCI7, CHLOROPLASTIC"/>
    <property type="match status" value="1"/>
</dbReference>
<dbReference type="GO" id="GO:0016226">
    <property type="term" value="P:iron-sulfur cluster assembly"/>
    <property type="evidence" value="ECO:0007669"/>
    <property type="project" value="InterPro"/>
</dbReference>
<evidence type="ECO:0000313" key="4">
    <source>
        <dbReference type="EMBL" id="KEQ29218.1"/>
    </source>
</evidence>
<dbReference type="Pfam" id="PF19295">
    <property type="entry name" value="SufBD_N"/>
    <property type="match status" value="1"/>
</dbReference>
<dbReference type="eggNOG" id="COG0719">
    <property type="taxonomic scope" value="Bacteria"/>
</dbReference>
<evidence type="ECO:0000313" key="5">
    <source>
        <dbReference type="Proteomes" id="UP000028007"/>
    </source>
</evidence>
<dbReference type="InterPro" id="IPR011542">
    <property type="entry name" value="SUF_FeS_clus_asmbl_SufD"/>
</dbReference>
<comment type="caution">
    <text evidence="4">The sequence shown here is derived from an EMBL/GenBank/DDBJ whole genome shotgun (WGS) entry which is preliminary data.</text>
</comment>
<evidence type="ECO:0000256" key="1">
    <source>
        <dbReference type="ARBA" id="ARBA00043967"/>
    </source>
</evidence>
<dbReference type="InterPro" id="IPR000825">
    <property type="entry name" value="SUF_FeS_clus_asmbl_SufBD_core"/>
</dbReference>
<dbReference type="InterPro" id="IPR055346">
    <property type="entry name" value="Fe-S_cluster_assembly_SufBD"/>
</dbReference>
<dbReference type="NCBIfam" id="TIGR01981">
    <property type="entry name" value="sufD"/>
    <property type="match status" value="1"/>
</dbReference>
<evidence type="ECO:0008006" key="6">
    <source>
        <dbReference type="Google" id="ProtNLM"/>
    </source>
</evidence>
<dbReference type="Proteomes" id="UP000028007">
    <property type="component" value="Unassembled WGS sequence"/>
</dbReference>
<dbReference type="PANTHER" id="PTHR43575">
    <property type="entry name" value="PROTEIN ABCI7, CHLOROPLASTIC"/>
    <property type="match status" value="1"/>
</dbReference>
<protein>
    <recommendedName>
        <fullName evidence="6">Fe-S cluster assembly protein SufD</fullName>
    </recommendedName>
</protein>
<dbReference type="InterPro" id="IPR037284">
    <property type="entry name" value="SUF_FeS_clus_asmbl_SufBD_sf"/>
</dbReference>
<keyword evidence="5" id="KW-1185">Reference proteome</keyword>
<dbReference type="InterPro" id="IPR045595">
    <property type="entry name" value="SufBD_N"/>
</dbReference>
<dbReference type="SUPFAM" id="SSF101960">
    <property type="entry name" value="Stabilizer of iron transporter SufD"/>
    <property type="match status" value="1"/>
</dbReference>
<accession>A0A081PEU5</accession>
<reference evidence="4 5" key="1">
    <citation type="journal article" date="1992" name="Int. J. Syst. Bacteriol.">
        <title>Sphingobacterium antarcticus sp. nov. a Psychrotrophic Bacterium from the Soils of Schirmacher Oasis, Antarctica.</title>
        <authorList>
            <person name="Shivaji S."/>
            <person name="Ray M.K."/>
            <person name="Rao N.S."/>
            <person name="Saiserr L."/>
            <person name="Jagannadham M.V."/>
            <person name="Kumar G.S."/>
            <person name="Reddy G."/>
            <person name="Bhargava P.M."/>
        </authorList>
    </citation>
    <scope>NUCLEOTIDE SEQUENCE [LARGE SCALE GENOMIC DNA]</scope>
    <source>
        <strain evidence="4 5">4BY</strain>
    </source>
</reference>
<dbReference type="Pfam" id="PF01458">
    <property type="entry name" value="SUFBD_core"/>
    <property type="match status" value="1"/>
</dbReference>
<gene>
    <name evidence="4" type="ORF">N180_17610</name>
</gene>
<evidence type="ECO:0000259" key="3">
    <source>
        <dbReference type="Pfam" id="PF19295"/>
    </source>
</evidence>
<sequence length="448" mass="50591">MDNKMKKLSKSPLYQQLVDAYNQRNSDGNATQEREQAFTAFVEKGFPSNRDEDWKFTNLAPFLADEYSFDLQQPAAAVLENAVQHARIPGLESYVLVLVNGKINGSLSILPDASCFKLKQLSEVSDLNYFNTYKSEHVGAGNRMLALNTALFNEGYLLEVPDSVIWDKPLHIIQFFAGEQNLFIQNRNVLVMGRFAGLEVIESVISLQNGHKLFVNNVTQVRVAEQASLIQYQIQHNQAEDRLVNFLEVVQEKISRYDHFSFNLPGAELIRNNLEIVLNGSATETHLMGLYLVGDHQLTDNHTAIHHLFPNCDSNEIYKGVLLGKGKAVFNGKVFVERPAQKTNAFQQNNNLLLSDKAQVFAKPQLEIFADDVKCSHGCTVGQFDPESLFYLRSRGIGEDSARKLLVEAFMFDVTQRITNEPVKEYVQSLIYEKMENSFADTNTSVYG</sequence>
<evidence type="ECO:0000259" key="2">
    <source>
        <dbReference type="Pfam" id="PF01458"/>
    </source>
</evidence>
<proteinExistence type="inferred from homology"/>
<comment type="similarity">
    <text evidence="1">Belongs to the iron-sulfur cluster assembly SufBD family.</text>
</comment>
<dbReference type="AlphaFoldDB" id="A0A081PEU5"/>